<dbReference type="InterPro" id="IPR001356">
    <property type="entry name" value="HD"/>
</dbReference>
<dbReference type="Pfam" id="PF00046">
    <property type="entry name" value="Homeodomain"/>
    <property type="match status" value="1"/>
</dbReference>
<keyword evidence="2 3" id="KW-0539">Nucleus</keyword>
<feature type="compositionally biased region" description="Polar residues" evidence="4">
    <location>
        <begin position="122"/>
        <end position="131"/>
    </location>
</feature>
<accession>A0A5K3EZE5</accession>
<feature type="region of interest" description="Disordered" evidence="4">
    <location>
        <begin position="101"/>
        <end position="145"/>
    </location>
</feature>
<evidence type="ECO:0000256" key="2">
    <source>
        <dbReference type="PROSITE-ProRule" id="PRU00108"/>
    </source>
</evidence>
<sequence length="212" mass="23526">MPSFMIGDILEQKSKLQSPLGDDGGTPRGCTPTWHLSPPKELSPMDLCTRLPFTVTALGNWLPNQPLPPDLTRGLRLTPQDSVRLEDDFLNPGDPFRGLLFPSDATATSQSHHSSIGGGFRSPSQTHSGSSDVLGKNKKTRKARTAFSDHQLNELERTFERQKYLSVQDRMQLAEKLHLSDMQVKTWYQNRSLLSSLEGLNGSVRQVSALNS</sequence>
<evidence type="ECO:0000256" key="4">
    <source>
        <dbReference type="SAM" id="MobiDB-lite"/>
    </source>
</evidence>
<dbReference type="InterPro" id="IPR050848">
    <property type="entry name" value="Homeobox_TF"/>
</dbReference>
<keyword evidence="2 3" id="KW-0238">DNA-binding</keyword>
<dbReference type="SUPFAM" id="SSF46689">
    <property type="entry name" value="Homeodomain-like"/>
    <property type="match status" value="1"/>
</dbReference>
<feature type="DNA-binding region" description="Homeobox" evidence="2">
    <location>
        <begin position="140"/>
        <end position="192"/>
    </location>
</feature>
<feature type="region of interest" description="Disordered" evidence="4">
    <location>
        <begin position="16"/>
        <end position="38"/>
    </location>
</feature>
<name>A0A5K3EZE5_MESCO</name>
<dbReference type="SMART" id="SM00389">
    <property type="entry name" value="HOX"/>
    <property type="match status" value="1"/>
</dbReference>
<dbReference type="PROSITE" id="PS50071">
    <property type="entry name" value="HOMEOBOX_2"/>
    <property type="match status" value="1"/>
</dbReference>
<dbReference type="WBParaSite" id="MCU_003776-RA">
    <property type="protein sequence ID" value="MCU_003776-RA"/>
    <property type="gene ID" value="MCU_003776"/>
</dbReference>
<dbReference type="InterPro" id="IPR009057">
    <property type="entry name" value="Homeodomain-like_sf"/>
</dbReference>
<dbReference type="AlphaFoldDB" id="A0A5K3EZE5"/>
<comment type="subcellular location">
    <subcellularLocation>
        <location evidence="1 2 3">Nucleus</location>
    </subcellularLocation>
</comment>
<evidence type="ECO:0000256" key="1">
    <source>
        <dbReference type="ARBA" id="ARBA00004123"/>
    </source>
</evidence>
<protein>
    <submittedName>
        <fullName evidence="6">Homeobox domain-containing protein</fullName>
    </submittedName>
</protein>
<evidence type="ECO:0000256" key="3">
    <source>
        <dbReference type="RuleBase" id="RU000682"/>
    </source>
</evidence>
<dbReference type="GO" id="GO:0003677">
    <property type="term" value="F:DNA binding"/>
    <property type="evidence" value="ECO:0007669"/>
    <property type="project" value="UniProtKB-UniRule"/>
</dbReference>
<dbReference type="PANTHER" id="PTHR24333:SF5">
    <property type="entry name" value="VENT HOMEOBOX"/>
    <property type="match status" value="1"/>
</dbReference>
<reference evidence="6" key="1">
    <citation type="submission" date="2019-11" db="UniProtKB">
        <authorList>
            <consortium name="WormBaseParasite"/>
        </authorList>
    </citation>
    <scope>IDENTIFICATION</scope>
</reference>
<evidence type="ECO:0000259" key="5">
    <source>
        <dbReference type="PROSITE" id="PS50071"/>
    </source>
</evidence>
<keyword evidence="2 3" id="KW-0371">Homeobox</keyword>
<proteinExistence type="predicted"/>
<organism evidence="6">
    <name type="scientific">Mesocestoides corti</name>
    <name type="common">Flatworm</name>
    <dbReference type="NCBI Taxonomy" id="53468"/>
    <lineage>
        <taxon>Eukaryota</taxon>
        <taxon>Metazoa</taxon>
        <taxon>Spiralia</taxon>
        <taxon>Lophotrochozoa</taxon>
        <taxon>Platyhelminthes</taxon>
        <taxon>Cestoda</taxon>
        <taxon>Eucestoda</taxon>
        <taxon>Cyclophyllidea</taxon>
        <taxon>Mesocestoididae</taxon>
        <taxon>Mesocestoides</taxon>
    </lineage>
</organism>
<dbReference type="GO" id="GO:0005634">
    <property type="term" value="C:nucleus"/>
    <property type="evidence" value="ECO:0007669"/>
    <property type="project" value="UniProtKB-SubCell"/>
</dbReference>
<dbReference type="CDD" id="cd00086">
    <property type="entry name" value="homeodomain"/>
    <property type="match status" value="1"/>
</dbReference>
<feature type="compositionally biased region" description="Polar residues" evidence="4">
    <location>
        <begin position="105"/>
        <end position="114"/>
    </location>
</feature>
<dbReference type="PANTHER" id="PTHR24333">
    <property type="entry name" value="HOMEO BOX HB9 LIKE A-RELATED"/>
    <property type="match status" value="1"/>
</dbReference>
<dbReference type="Gene3D" id="1.10.10.60">
    <property type="entry name" value="Homeodomain-like"/>
    <property type="match status" value="1"/>
</dbReference>
<feature type="domain" description="Homeobox" evidence="5">
    <location>
        <begin position="138"/>
        <end position="191"/>
    </location>
</feature>
<evidence type="ECO:0000313" key="6">
    <source>
        <dbReference type="WBParaSite" id="MCU_003776-RA"/>
    </source>
</evidence>